<evidence type="ECO:0000313" key="2">
    <source>
        <dbReference type="EMBL" id="VDK45364.1"/>
    </source>
</evidence>
<dbReference type="EMBL" id="UYRR01031083">
    <property type="protein sequence ID" value="VDK45364.1"/>
    <property type="molecule type" value="Genomic_DNA"/>
</dbReference>
<feature type="compositionally biased region" description="Polar residues" evidence="1">
    <location>
        <begin position="249"/>
        <end position="278"/>
    </location>
</feature>
<accession>A0A0M3JV62</accession>
<evidence type="ECO:0000256" key="1">
    <source>
        <dbReference type="SAM" id="MobiDB-lite"/>
    </source>
</evidence>
<name>A0A0M3JV62_ANISI</name>
<feature type="compositionally biased region" description="Basic residues" evidence="1">
    <location>
        <begin position="100"/>
        <end position="111"/>
    </location>
</feature>
<evidence type="ECO:0000313" key="3">
    <source>
        <dbReference type="Proteomes" id="UP000267096"/>
    </source>
</evidence>
<feature type="region of interest" description="Disordered" evidence="1">
    <location>
        <begin position="205"/>
        <end position="228"/>
    </location>
</feature>
<dbReference type="OrthoDB" id="5851172at2759"/>
<dbReference type="AlphaFoldDB" id="A0A0M3JV62"/>
<gene>
    <name evidence="2" type="ORF">ASIM_LOCUS11569</name>
</gene>
<reference evidence="4" key="1">
    <citation type="submission" date="2017-02" db="UniProtKB">
        <authorList>
            <consortium name="WormBaseParasite"/>
        </authorList>
    </citation>
    <scope>IDENTIFICATION</scope>
</reference>
<dbReference type="WBParaSite" id="ASIM_0001210301-mRNA-1">
    <property type="protein sequence ID" value="ASIM_0001210301-mRNA-1"/>
    <property type="gene ID" value="ASIM_0001210301"/>
</dbReference>
<protein>
    <submittedName>
        <fullName evidence="4">Suppressor protein SRP40-like</fullName>
    </submittedName>
</protein>
<feature type="region of interest" description="Disordered" evidence="1">
    <location>
        <begin position="249"/>
        <end position="290"/>
    </location>
</feature>
<feature type="region of interest" description="Disordered" evidence="1">
    <location>
        <begin position="92"/>
        <end position="129"/>
    </location>
</feature>
<feature type="compositionally biased region" description="Polar residues" evidence="1">
    <location>
        <begin position="205"/>
        <end position="214"/>
    </location>
</feature>
<proteinExistence type="predicted"/>
<evidence type="ECO:0000313" key="4">
    <source>
        <dbReference type="WBParaSite" id="ASIM_0001210301-mRNA-1"/>
    </source>
</evidence>
<organism evidence="4">
    <name type="scientific">Anisakis simplex</name>
    <name type="common">Herring worm</name>
    <dbReference type="NCBI Taxonomy" id="6269"/>
    <lineage>
        <taxon>Eukaryota</taxon>
        <taxon>Metazoa</taxon>
        <taxon>Ecdysozoa</taxon>
        <taxon>Nematoda</taxon>
        <taxon>Chromadorea</taxon>
        <taxon>Rhabditida</taxon>
        <taxon>Spirurina</taxon>
        <taxon>Ascaridomorpha</taxon>
        <taxon>Ascaridoidea</taxon>
        <taxon>Anisakidae</taxon>
        <taxon>Anisakis</taxon>
        <taxon>Anisakis simplex complex</taxon>
    </lineage>
</organism>
<keyword evidence="3" id="KW-1185">Reference proteome</keyword>
<sequence length="290" mass="31214">MKLFPSRPLPPKIKNVRSRAQSLDDLKNRCSSSRYNNVINCANRHRSSHSVGHLPTSTLSVTSLRSSPKTSMLMCKPTTLDAIMEGVEMNNSSHPTNAATHHKHTNKHHIKNATNTPTPKKASVGCSIIPKRSVTKRSANGIGESNNDDLDFDYAPSSARHLSLAAANSSSSSSTTAASGLGCSISYDQFRSSPDLEVLLESDSFSSTTKTASAPSLEKSADNISASRRKSSRKIVKWLTGALKSKSNSINKQIVNPNRDNSSVDSSKDSGNNTNNSGKVRRVSASHYTT</sequence>
<dbReference type="Proteomes" id="UP000267096">
    <property type="component" value="Unassembled WGS sequence"/>
</dbReference>
<reference evidence="2 3" key="2">
    <citation type="submission" date="2018-11" db="EMBL/GenBank/DDBJ databases">
        <authorList>
            <consortium name="Pathogen Informatics"/>
        </authorList>
    </citation>
    <scope>NUCLEOTIDE SEQUENCE [LARGE SCALE GENOMIC DNA]</scope>
</reference>